<protein>
    <submittedName>
        <fullName evidence="1">Uncharacterized protein</fullName>
    </submittedName>
</protein>
<proteinExistence type="predicted"/>
<gene>
    <name evidence="1" type="ORF">MACH26_19580</name>
</gene>
<dbReference type="AlphaFoldDB" id="A0AA48KRT0"/>
<keyword evidence="2" id="KW-1185">Reference proteome</keyword>
<evidence type="ECO:0000313" key="1">
    <source>
        <dbReference type="EMBL" id="BDX06437.1"/>
    </source>
</evidence>
<dbReference type="PROSITE" id="PS51257">
    <property type="entry name" value="PROKAR_LIPOPROTEIN"/>
    <property type="match status" value="1"/>
</dbReference>
<reference evidence="1" key="1">
    <citation type="submission" date="2023-01" db="EMBL/GenBank/DDBJ databases">
        <title>Complete genome sequence of Planctobacterium marinum strain Dej080120_11.</title>
        <authorList>
            <person name="Ueki S."/>
            <person name="Maruyama F."/>
        </authorList>
    </citation>
    <scope>NUCLEOTIDE SEQUENCE</scope>
    <source>
        <strain evidence="1">Dej080120_11</strain>
    </source>
</reference>
<accession>A0AA48KRT0</accession>
<organism evidence="1 2">
    <name type="scientific">Planctobacterium marinum</name>
    <dbReference type="NCBI Taxonomy" id="1631968"/>
    <lineage>
        <taxon>Bacteria</taxon>
        <taxon>Pseudomonadati</taxon>
        <taxon>Pseudomonadota</taxon>
        <taxon>Gammaproteobacteria</taxon>
        <taxon>Alteromonadales</taxon>
        <taxon>Alteromonadaceae</taxon>
        <taxon>Planctobacterium</taxon>
    </lineage>
</organism>
<dbReference type="RefSeq" id="WP_338292454.1">
    <property type="nucleotide sequence ID" value="NZ_AP027272.1"/>
</dbReference>
<name>A0AA48KRT0_9ALTE</name>
<dbReference type="Proteomes" id="UP001333710">
    <property type="component" value="Chromosome"/>
</dbReference>
<sequence length="72" mass="8314">MKFKIIFIFTLVIFGCQDQNNVEKDLSWLLHADPIKDAKQALKVKDTRYIGIVGMFSNVPFFDDSCINEKNT</sequence>
<dbReference type="EMBL" id="AP027272">
    <property type="protein sequence ID" value="BDX06437.1"/>
    <property type="molecule type" value="Genomic_DNA"/>
</dbReference>
<evidence type="ECO:0000313" key="2">
    <source>
        <dbReference type="Proteomes" id="UP001333710"/>
    </source>
</evidence>
<dbReference type="KEGG" id="pmaw:MACH26_19580"/>